<dbReference type="GO" id="GO:0043130">
    <property type="term" value="F:ubiquitin binding"/>
    <property type="evidence" value="ECO:0007669"/>
    <property type="project" value="InterPro"/>
</dbReference>
<feature type="compositionally biased region" description="Polar residues" evidence="2">
    <location>
        <begin position="220"/>
        <end position="233"/>
    </location>
</feature>
<dbReference type="HOGENOM" id="CLU_932372_0_0_1"/>
<keyword evidence="1" id="KW-0175">Coiled coil</keyword>
<dbReference type="GO" id="GO:0016020">
    <property type="term" value="C:membrane"/>
    <property type="evidence" value="ECO:0007669"/>
    <property type="project" value="TreeGrafter"/>
</dbReference>
<accession>T1JVY4</accession>
<dbReference type="Gene3D" id="1.20.58.160">
    <property type="match status" value="1"/>
</dbReference>
<name>T1JVY4_TETUR</name>
<proteinExistence type="predicted"/>
<dbReference type="GO" id="GO:0007165">
    <property type="term" value="P:signal transduction"/>
    <property type="evidence" value="ECO:0007669"/>
    <property type="project" value="TreeGrafter"/>
</dbReference>
<feature type="domain" description="GAT" evidence="3">
    <location>
        <begin position="1"/>
        <end position="67"/>
    </location>
</feature>
<evidence type="ECO:0000313" key="5">
    <source>
        <dbReference type="Proteomes" id="UP000015104"/>
    </source>
</evidence>
<sequence>MLNELVPGKEHPDDWSLLCDLNATCQAMQKRIVELIEKVANEEVTNELLRINDDLNNVFERYERYERKRTNTSTSVPTAAPTSNANILLSPVPPTLSKSKASEPSLIDLSVDEPIPVDVLSKGVQGISLNKNLKSNNGLEESVSVGDADFDSFAQSRTSIGRTEPKTVEPSGLDSLEEAIRSGNPSGGLPDSLNSDGKSLMLDSVRDLVEMENWLRDQNAAPNASAFSTSASTVPKGGDFNFEKFLTERADARDKMPK</sequence>
<feature type="coiled-coil region" evidence="1">
    <location>
        <begin position="25"/>
        <end position="68"/>
    </location>
</feature>
<dbReference type="STRING" id="32264.T1JVY4"/>
<evidence type="ECO:0000259" key="3">
    <source>
        <dbReference type="PROSITE" id="PS50909"/>
    </source>
</evidence>
<dbReference type="InterPro" id="IPR038425">
    <property type="entry name" value="GAT_sf"/>
</dbReference>
<dbReference type="GO" id="GO:0035091">
    <property type="term" value="F:phosphatidylinositol binding"/>
    <property type="evidence" value="ECO:0007669"/>
    <property type="project" value="InterPro"/>
</dbReference>
<dbReference type="Proteomes" id="UP000015104">
    <property type="component" value="Unassembled WGS sequence"/>
</dbReference>
<dbReference type="PANTHER" id="PTHR13856:SF137">
    <property type="entry name" value="GH05942P"/>
    <property type="match status" value="1"/>
</dbReference>
<dbReference type="CDD" id="cd14233">
    <property type="entry name" value="GAT_TOM1_like"/>
    <property type="match status" value="1"/>
</dbReference>
<dbReference type="PROSITE" id="PS50909">
    <property type="entry name" value="GAT"/>
    <property type="match status" value="1"/>
</dbReference>
<dbReference type="eggNOG" id="KOG1087">
    <property type="taxonomic scope" value="Eukaryota"/>
</dbReference>
<evidence type="ECO:0000256" key="2">
    <source>
        <dbReference type="SAM" id="MobiDB-lite"/>
    </source>
</evidence>
<dbReference type="EMBL" id="CAEY01000798">
    <property type="status" value="NOT_ANNOTATED_CDS"/>
    <property type="molecule type" value="Genomic_DNA"/>
</dbReference>
<organism evidence="4 5">
    <name type="scientific">Tetranychus urticae</name>
    <name type="common">Two-spotted spider mite</name>
    <dbReference type="NCBI Taxonomy" id="32264"/>
    <lineage>
        <taxon>Eukaryota</taxon>
        <taxon>Metazoa</taxon>
        <taxon>Ecdysozoa</taxon>
        <taxon>Arthropoda</taxon>
        <taxon>Chelicerata</taxon>
        <taxon>Arachnida</taxon>
        <taxon>Acari</taxon>
        <taxon>Acariformes</taxon>
        <taxon>Trombidiformes</taxon>
        <taxon>Prostigmata</taxon>
        <taxon>Eleutherengona</taxon>
        <taxon>Raphignathae</taxon>
        <taxon>Tetranychoidea</taxon>
        <taxon>Tetranychidae</taxon>
        <taxon>Tetranychus</taxon>
    </lineage>
</organism>
<dbReference type="EnsemblMetazoa" id="tetur02g06230.1">
    <property type="protein sequence ID" value="tetur02g06230.1"/>
    <property type="gene ID" value="tetur02g06230"/>
</dbReference>
<protein>
    <recommendedName>
        <fullName evidence="3">GAT domain-containing protein</fullName>
    </recommendedName>
</protein>
<feature type="region of interest" description="Disordered" evidence="2">
    <location>
        <begin position="220"/>
        <end position="240"/>
    </location>
</feature>
<dbReference type="GO" id="GO:0005768">
    <property type="term" value="C:endosome"/>
    <property type="evidence" value="ECO:0007669"/>
    <property type="project" value="TreeGrafter"/>
</dbReference>
<dbReference type="PANTHER" id="PTHR13856">
    <property type="entry name" value="VHS DOMAIN CONTAINING PROTEIN FAMILY"/>
    <property type="match status" value="1"/>
</dbReference>
<reference evidence="4" key="2">
    <citation type="submission" date="2015-06" db="UniProtKB">
        <authorList>
            <consortium name="EnsemblMetazoa"/>
        </authorList>
    </citation>
    <scope>IDENTIFICATION</scope>
</reference>
<evidence type="ECO:0000256" key="1">
    <source>
        <dbReference type="SAM" id="Coils"/>
    </source>
</evidence>
<feature type="region of interest" description="Disordered" evidence="2">
    <location>
        <begin position="178"/>
        <end position="197"/>
    </location>
</feature>
<dbReference type="GO" id="GO:0030276">
    <property type="term" value="F:clathrin binding"/>
    <property type="evidence" value="ECO:0007669"/>
    <property type="project" value="TreeGrafter"/>
</dbReference>
<reference evidence="5" key="1">
    <citation type="submission" date="2011-08" db="EMBL/GenBank/DDBJ databases">
        <authorList>
            <person name="Rombauts S."/>
        </authorList>
    </citation>
    <scope>NUCLEOTIDE SEQUENCE</scope>
    <source>
        <strain evidence="5">London</strain>
    </source>
</reference>
<evidence type="ECO:0000313" key="4">
    <source>
        <dbReference type="EnsemblMetazoa" id="tetur02g06230.1"/>
    </source>
</evidence>
<dbReference type="InterPro" id="IPR004152">
    <property type="entry name" value="GAT_dom"/>
</dbReference>
<keyword evidence="5" id="KW-1185">Reference proteome</keyword>
<dbReference type="AlphaFoldDB" id="T1JVY4"/>
<dbReference type="SUPFAM" id="SSF89009">
    <property type="entry name" value="GAT-like domain"/>
    <property type="match status" value="1"/>
</dbReference>
<dbReference type="Pfam" id="PF03127">
    <property type="entry name" value="GAT"/>
    <property type="match status" value="1"/>
</dbReference>